<dbReference type="Proteomes" id="UP001497416">
    <property type="component" value="Unassembled WGS sequence"/>
</dbReference>
<comment type="caution">
    <text evidence="1">The sequence shown here is derived from an EMBL/GenBank/DDBJ whole genome shotgun (WGS) entry which is preliminary data.</text>
</comment>
<accession>A0ABM9P4I9</accession>
<protein>
    <recommendedName>
        <fullName evidence="3">TerB family tellurite resistance protein</fullName>
    </recommendedName>
</protein>
<reference evidence="1 2" key="1">
    <citation type="submission" date="2024-05" db="EMBL/GenBank/DDBJ databases">
        <authorList>
            <person name="Duchaud E."/>
        </authorList>
    </citation>
    <scope>NUCLEOTIDE SEQUENCE [LARGE SCALE GENOMIC DNA]</scope>
    <source>
        <strain evidence="1">Ena-SAMPLE-TAB-13-05-2024-13:56:06:370-140302</strain>
    </source>
</reference>
<dbReference type="InterPro" id="IPR029024">
    <property type="entry name" value="TerB-like"/>
</dbReference>
<name>A0ABM9P4I9_9FLAO</name>
<organism evidence="1 2">
    <name type="scientific">Tenacibaculum platacis</name>
    <dbReference type="NCBI Taxonomy" id="3137852"/>
    <lineage>
        <taxon>Bacteria</taxon>
        <taxon>Pseudomonadati</taxon>
        <taxon>Bacteroidota</taxon>
        <taxon>Flavobacteriia</taxon>
        <taxon>Flavobacteriales</taxon>
        <taxon>Flavobacteriaceae</taxon>
        <taxon>Tenacibaculum</taxon>
    </lineage>
</organism>
<evidence type="ECO:0008006" key="3">
    <source>
        <dbReference type="Google" id="ProtNLM"/>
    </source>
</evidence>
<gene>
    <name evidence="1" type="ORF">T190607A01A_40352</name>
</gene>
<sequence>MDRMGKYTKFTYRTVIMIIEWTRTEFEAYVLLYAAQCNFLETEEERKYILSKVDEKTFNKVHTQIVFDKEEDIIENIKEYLLMNKYSDQEKRSLINDIKEVFFADGTVDKMEKQIFAALQKILK</sequence>
<dbReference type="SUPFAM" id="SSF158682">
    <property type="entry name" value="TerB-like"/>
    <property type="match status" value="1"/>
</dbReference>
<evidence type="ECO:0000313" key="1">
    <source>
        <dbReference type="EMBL" id="CAL2092116.1"/>
    </source>
</evidence>
<proteinExistence type="predicted"/>
<dbReference type="EMBL" id="CAXIXY010000006">
    <property type="protein sequence ID" value="CAL2092116.1"/>
    <property type="molecule type" value="Genomic_DNA"/>
</dbReference>
<evidence type="ECO:0000313" key="2">
    <source>
        <dbReference type="Proteomes" id="UP001497416"/>
    </source>
</evidence>
<keyword evidence="2" id="KW-1185">Reference proteome</keyword>